<dbReference type="CDD" id="cd08977">
    <property type="entry name" value="SusD"/>
    <property type="match status" value="1"/>
</dbReference>
<sequence>MKAAQTLLLLLLCGGLMVGCDGNFLELTNPNLPTTDTFWKTADDAIKAVNACYEPLTFDGMYGRFMHILQDLRADDAVGDSPWGEIQNVGRFNLNAASFGPFLAWRDAYNGIYRTNQVLKYVPNIEMDPELKARLLGEAKFLRAFYYFHLVKMFNNVPLILEPAEKEEQYRQPQAPPEQVWAQIIQDLKEAQTVLPQRYTNEADIGRATWGAATAYLGVAYLFTGRYAEADAEFKKIIDSGLYQLVDDPRLNGGYEGENNAESIFEIQFSREVGGTVPGWGGTPNPSWGETQARSITYSPPGFGWADTNPTRCLYQTFKQERTVDGQDDPRLHATMFYYRPGMTVYGVPWEQLYGNDTTSVYWRKYQSDIPGGNEFDMRSGINIRVMRYADVLLMYAETRNELGDQATAARYIQMVRNRARLPNREAEFAAMSQAQLREVIARERFLELAGEGKRFDDLRRWGWLSNPAKLAELRACDPEFNGYAPGREWLPIPQAEMDANPLLQQNPSY</sequence>
<protein>
    <submittedName>
        <fullName evidence="8">RagB/SusD family nutrient uptake outer membrane protein</fullName>
    </submittedName>
</protein>
<dbReference type="InterPro" id="IPR033985">
    <property type="entry name" value="SusD-like_N"/>
</dbReference>
<dbReference type="PROSITE" id="PS51257">
    <property type="entry name" value="PROKAR_LIPOPROTEIN"/>
    <property type="match status" value="1"/>
</dbReference>
<accession>A0A7V2F6I3</accession>
<name>A0A7V2F6I3_RHOMR</name>
<feature type="domain" description="SusD-like N-terminal" evidence="7">
    <location>
        <begin position="102"/>
        <end position="222"/>
    </location>
</feature>
<evidence type="ECO:0000256" key="1">
    <source>
        <dbReference type="ARBA" id="ARBA00004442"/>
    </source>
</evidence>
<proteinExistence type="inferred from homology"/>
<comment type="subcellular location">
    <subcellularLocation>
        <location evidence="1">Cell outer membrane</location>
    </subcellularLocation>
</comment>
<evidence type="ECO:0000256" key="3">
    <source>
        <dbReference type="ARBA" id="ARBA00022729"/>
    </source>
</evidence>
<evidence type="ECO:0000256" key="2">
    <source>
        <dbReference type="ARBA" id="ARBA00006275"/>
    </source>
</evidence>
<evidence type="ECO:0000256" key="5">
    <source>
        <dbReference type="ARBA" id="ARBA00023237"/>
    </source>
</evidence>
<keyword evidence="3" id="KW-0732">Signal</keyword>
<organism evidence="8">
    <name type="scientific">Rhodothermus marinus</name>
    <name type="common">Rhodothermus obamensis</name>
    <dbReference type="NCBI Taxonomy" id="29549"/>
    <lineage>
        <taxon>Bacteria</taxon>
        <taxon>Pseudomonadati</taxon>
        <taxon>Rhodothermota</taxon>
        <taxon>Rhodothermia</taxon>
        <taxon>Rhodothermales</taxon>
        <taxon>Rhodothermaceae</taxon>
        <taxon>Rhodothermus</taxon>
    </lineage>
</organism>
<keyword evidence="5" id="KW-0998">Cell outer membrane</keyword>
<dbReference type="InterPro" id="IPR011990">
    <property type="entry name" value="TPR-like_helical_dom_sf"/>
</dbReference>
<dbReference type="GO" id="GO:0009279">
    <property type="term" value="C:cell outer membrane"/>
    <property type="evidence" value="ECO:0007669"/>
    <property type="project" value="UniProtKB-SubCell"/>
</dbReference>
<evidence type="ECO:0000313" key="8">
    <source>
        <dbReference type="EMBL" id="HER96534.1"/>
    </source>
</evidence>
<dbReference type="AlphaFoldDB" id="A0A7V2F6I3"/>
<evidence type="ECO:0000259" key="6">
    <source>
        <dbReference type="Pfam" id="PF07980"/>
    </source>
</evidence>
<comment type="caution">
    <text evidence="8">The sequence shown here is derived from an EMBL/GenBank/DDBJ whole genome shotgun (WGS) entry which is preliminary data.</text>
</comment>
<dbReference type="Gene3D" id="1.25.40.390">
    <property type="match status" value="1"/>
</dbReference>
<dbReference type="SUPFAM" id="SSF48452">
    <property type="entry name" value="TPR-like"/>
    <property type="match status" value="1"/>
</dbReference>
<dbReference type="EMBL" id="DSGB01000006">
    <property type="protein sequence ID" value="HER96534.1"/>
    <property type="molecule type" value="Genomic_DNA"/>
</dbReference>
<dbReference type="InterPro" id="IPR012944">
    <property type="entry name" value="SusD_RagB_dom"/>
</dbReference>
<evidence type="ECO:0000259" key="7">
    <source>
        <dbReference type="Pfam" id="PF14322"/>
    </source>
</evidence>
<dbReference type="Pfam" id="PF07980">
    <property type="entry name" value="SusD_RagB"/>
    <property type="match status" value="1"/>
</dbReference>
<evidence type="ECO:0000256" key="4">
    <source>
        <dbReference type="ARBA" id="ARBA00023136"/>
    </source>
</evidence>
<feature type="domain" description="RagB/SusD" evidence="6">
    <location>
        <begin position="262"/>
        <end position="510"/>
    </location>
</feature>
<comment type="similarity">
    <text evidence="2">Belongs to the SusD family.</text>
</comment>
<dbReference type="Pfam" id="PF14322">
    <property type="entry name" value="SusD-like_3"/>
    <property type="match status" value="1"/>
</dbReference>
<gene>
    <name evidence="8" type="ORF">ENO59_08475</name>
</gene>
<keyword evidence="4" id="KW-0472">Membrane</keyword>
<reference evidence="8" key="1">
    <citation type="journal article" date="2020" name="mSystems">
        <title>Genome- and Community-Level Interaction Insights into Carbon Utilization and Element Cycling Functions of Hydrothermarchaeota in Hydrothermal Sediment.</title>
        <authorList>
            <person name="Zhou Z."/>
            <person name="Liu Y."/>
            <person name="Xu W."/>
            <person name="Pan J."/>
            <person name="Luo Z.H."/>
            <person name="Li M."/>
        </authorList>
    </citation>
    <scope>NUCLEOTIDE SEQUENCE [LARGE SCALE GENOMIC DNA]</scope>
    <source>
        <strain evidence="8">SpSt-143</strain>
    </source>
</reference>